<dbReference type="AlphaFoldDB" id="K6WSY8"/>
<evidence type="ECO:0000313" key="4">
    <source>
        <dbReference type="Proteomes" id="UP000008366"/>
    </source>
</evidence>
<dbReference type="RefSeq" id="WP_006591744.1">
    <property type="nucleotide sequence ID" value="NZ_BAHD01000017.1"/>
</dbReference>
<comment type="caution">
    <text evidence="3">The sequence shown here is derived from an EMBL/GenBank/DDBJ whole genome shotgun (WGS) entry which is preliminary data.</text>
</comment>
<dbReference type="EMBL" id="BAHD01000017">
    <property type="protein sequence ID" value="GAB95212.1"/>
    <property type="molecule type" value="Genomic_DNA"/>
</dbReference>
<keyword evidence="2" id="KW-1133">Transmembrane helix</keyword>
<feature type="transmembrane region" description="Helical" evidence="2">
    <location>
        <begin position="158"/>
        <end position="182"/>
    </location>
</feature>
<name>K6WSY8_9MICO</name>
<evidence type="ECO:0000313" key="3">
    <source>
        <dbReference type="EMBL" id="GAB95212.1"/>
    </source>
</evidence>
<dbReference type="eggNOG" id="ENOG5032VNG">
    <property type="taxonomic scope" value="Bacteria"/>
</dbReference>
<accession>K6WSY8</accession>
<feature type="transmembrane region" description="Helical" evidence="2">
    <location>
        <begin position="218"/>
        <end position="235"/>
    </location>
</feature>
<feature type="transmembrane region" description="Helical" evidence="2">
    <location>
        <begin position="194"/>
        <end position="212"/>
    </location>
</feature>
<feature type="transmembrane region" description="Helical" evidence="2">
    <location>
        <begin position="62"/>
        <end position="83"/>
    </location>
</feature>
<feature type="compositionally biased region" description="Polar residues" evidence="1">
    <location>
        <begin position="1"/>
        <end position="14"/>
    </location>
</feature>
<protein>
    <submittedName>
        <fullName evidence="3">Uncharacterized protein</fullName>
    </submittedName>
</protein>
<feature type="region of interest" description="Disordered" evidence="1">
    <location>
        <begin position="1"/>
        <end position="20"/>
    </location>
</feature>
<sequence>MSITNSCPRTTSQHPLPAGQTRTRLLAPTVGTGVFMAAYLLLRPYGDADGGPAAVAAAFASWLWVAAHVLGMLAIASFARLAVRFADEQTAQAGRPRSWVPARIARWSALAGTVLVLPYYGAETFALHVIGKAALAGGATGVDVTTLALAEQVRNEPVAMAMFGLGLVLLAVAGLALAAAWAHRYPAATASIRFAAWPLGMLVALLLPQFYLPTAGRMAFGVLYALAAGYLLLAAHRQATAHDQ</sequence>
<reference evidence="3 4" key="1">
    <citation type="submission" date="2012-08" db="EMBL/GenBank/DDBJ databases">
        <title>Whole genome shotgun sequence of Kineosphaera limosa NBRC 100340.</title>
        <authorList>
            <person name="Yoshida I."/>
            <person name="Isaki S."/>
            <person name="Hosoyama A."/>
            <person name="Tsuchikane K."/>
            <person name="Katsumata H."/>
            <person name="Ando Y."/>
            <person name="Ohji S."/>
            <person name="Hamada M."/>
            <person name="Tamura T."/>
            <person name="Yamazoe A."/>
            <person name="Yamazaki S."/>
            <person name="Fujita N."/>
        </authorList>
    </citation>
    <scope>NUCLEOTIDE SEQUENCE [LARGE SCALE GENOMIC DNA]</scope>
    <source>
        <strain evidence="3 4">NBRC 100340</strain>
    </source>
</reference>
<organism evidence="3 4">
    <name type="scientific">Kineosphaera limosa NBRC 100340</name>
    <dbReference type="NCBI Taxonomy" id="1184609"/>
    <lineage>
        <taxon>Bacteria</taxon>
        <taxon>Bacillati</taxon>
        <taxon>Actinomycetota</taxon>
        <taxon>Actinomycetes</taxon>
        <taxon>Micrococcales</taxon>
        <taxon>Dermatophilaceae</taxon>
        <taxon>Kineosphaera</taxon>
    </lineage>
</organism>
<evidence type="ECO:0000256" key="2">
    <source>
        <dbReference type="SAM" id="Phobius"/>
    </source>
</evidence>
<keyword evidence="4" id="KW-1185">Reference proteome</keyword>
<evidence type="ECO:0000256" key="1">
    <source>
        <dbReference type="SAM" id="MobiDB-lite"/>
    </source>
</evidence>
<gene>
    <name evidence="3" type="ORF">KILIM_017_00570</name>
</gene>
<dbReference type="Proteomes" id="UP000008366">
    <property type="component" value="Unassembled WGS sequence"/>
</dbReference>
<keyword evidence="2" id="KW-0472">Membrane</keyword>
<feature type="transmembrane region" description="Helical" evidence="2">
    <location>
        <begin position="25"/>
        <end position="42"/>
    </location>
</feature>
<feature type="transmembrane region" description="Helical" evidence="2">
    <location>
        <begin position="104"/>
        <end position="122"/>
    </location>
</feature>
<dbReference type="OrthoDB" id="8224664at2"/>
<keyword evidence="2" id="KW-0812">Transmembrane</keyword>
<proteinExistence type="predicted"/>